<keyword evidence="2" id="KW-0597">Phosphoprotein</keyword>
<dbReference type="NCBIfam" id="TIGR01733">
    <property type="entry name" value="AA-adenyl-dom"/>
    <property type="match status" value="1"/>
</dbReference>
<gene>
    <name evidence="7" type="primary">Aste57867_7549</name>
    <name evidence="6" type="ORF">As57867_007523</name>
    <name evidence="7" type="ORF">ASTE57867_7549</name>
</gene>
<evidence type="ECO:0000256" key="4">
    <source>
        <dbReference type="ARBA" id="ARBA00029454"/>
    </source>
</evidence>
<reference evidence="6" key="2">
    <citation type="submission" date="2019-06" db="EMBL/GenBank/DDBJ databases">
        <title>Genomics analysis of Aphanomyces spp. identifies a new class of oomycete effector associated with host adaptation.</title>
        <authorList>
            <person name="Gaulin E."/>
        </authorList>
    </citation>
    <scope>NUCLEOTIDE SEQUENCE</scope>
    <source>
        <strain evidence="6">CBS 578.67</strain>
    </source>
</reference>
<dbReference type="GO" id="GO:0031177">
    <property type="term" value="F:phosphopantetheine binding"/>
    <property type="evidence" value="ECO:0007669"/>
    <property type="project" value="TreeGrafter"/>
</dbReference>
<dbReference type="InterPro" id="IPR042099">
    <property type="entry name" value="ANL_N_sf"/>
</dbReference>
<dbReference type="Gene3D" id="3.30.559.30">
    <property type="entry name" value="Nonribosomal peptide synthetase, condensation domain"/>
    <property type="match status" value="1"/>
</dbReference>
<organism evidence="7 8">
    <name type="scientific">Aphanomyces stellatus</name>
    <dbReference type="NCBI Taxonomy" id="120398"/>
    <lineage>
        <taxon>Eukaryota</taxon>
        <taxon>Sar</taxon>
        <taxon>Stramenopiles</taxon>
        <taxon>Oomycota</taxon>
        <taxon>Saprolegniomycetes</taxon>
        <taxon>Saprolegniales</taxon>
        <taxon>Verrucalvaceae</taxon>
        <taxon>Aphanomyces</taxon>
    </lineage>
</organism>
<feature type="domain" description="AMP-dependent synthetase/ligase" evidence="5">
    <location>
        <begin position="34"/>
        <end position="117"/>
    </location>
</feature>
<evidence type="ECO:0000259" key="5">
    <source>
        <dbReference type="Pfam" id="PF00501"/>
    </source>
</evidence>
<dbReference type="InterPro" id="IPR000873">
    <property type="entry name" value="AMP-dep_synth/lig_dom"/>
</dbReference>
<proteinExistence type="inferred from homology"/>
<keyword evidence="8" id="KW-1185">Reference proteome</keyword>
<name>A0A485KIH5_9STRA</name>
<evidence type="ECO:0000313" key="7">
    <source>
        <dbReference type="EMBL" id="VFT84458.1"/>
    </source>
</evidence>
<dbReference type="OrthoDB" id="75981at2759"/>
<dbReference type="EMBL" id="VJMH01004110">
    <property type="protein sequence ID" value="KAF0703748.1"/>
    <property type="molecule type" value="Genomic_DNA"/>
</dbReference>
<dbReference type="SUPFAM" id="SSF56801">
    <property type="entry name" value="Acetyl-CoA synthetase-like"/>
    <property type="match status" value="2"/>
</dbReference>
<dbReference type="PANTHER" id="PTHR45527">
    <property type="entry name" value="NONRIBOSOMAL PEPTIDE SYNTHETASE"/>
    <property type="match status" value="1"/>
</dbReference>
<accession>A0A485KIH5</accession>
<sequence length="1166" mass="126590">MATRMTTTTPTDNLSLVFGPAAPLSQDGLLHQAFEARALLHPDRIAMESDHQWLSFGQLDALANTAANKLTGMGVTPMARVAVLMDPGFEFAVGMLAALKIGAAFVPVHATSEADNLLLSTNVVVSTDAHRDCLRYLNKPTLYLDCVELAAAPATFEAPFQAATSADDAWIVRGEAHLAVGVSHQAAMNVAVHGAAEVGIQDGSRVLLPSVDSGGFMMHVWLSLLNGATIVLGSVNRHLPNVHVFVCGDADDVTAMAANCPNLKVISMTGGHLEMSKAGWPPVRLVSLLRGPPECAFSTPYTESSTKPLANVNQYVLDRQRQPVSRGDVGELYVGGLCVAHRGYLNGEDNNRFLLDPFAGSGVQRMFRTGELGRMRPNGSFEVIKQVEDRPSHFWREILRDIHETNRLSLSKPTKATLVDPVGSVNHVVQLSQLDDVCQQLGVPPSAIFQAAWAVVLKQYTQSDTVLFGTVLPEQLSDNSSPDLRTLPFLVRVPSGTMTSNLIANVHSNARDMAVHWSYLADVQEWTKQNVSSLDTLFLFDRAVDKANLQVASREGPHLALTIHRDCEGQYHVAILFNRVEMDRDIMTFLSERYLAVASKLASLQCIEDTIDSFDGPCAPERNLMESFCYGPLVPLPFELLHLAFEARAKSSPHLRAIEFMGEWLSYGQLNARANALACDLTNLGVGVGSRVAVIMERCLEFPIGLLAALKAGAATMPLDASYPAPRLAFIVSDASASVVITTTKHKEHIQKMNSDIPILIISAEMGADFAATFEPAENQRASRYDEAFIVYTSGSTGKPKGVPVLHIGAANAIRHVAAGVEFSENTRVMQFMAIGFDACQWEIWKSLSCGATVVFRSDDVMRDLATVDVLMCTPTGLSILGDPILYPSLKYVSVIGEVLPTSLKDTWCPYVCFVNVYGPAECAIFTHSAALDLNSSVTVGTVIENVRSYVLGTNKRPVPIGVVGEMYLAGVCVSPGYINLPEQSAKSFLTDPFVQNGGLMYRTGDLGRMLPNGNFEILGRQDSQVKLKGYRIELDEVAEAMLLHPGVISAAAIVKDKTHLVGYFTPADISIPMLQQTVESHLPFYMVPAEQCASFARVGGYCQRHRHLMQSSTNSTLMAVDVVDEGDYDVDVIDTVLRMSAVDLTPGELGGSTSPLDQEMVCFYF</sequence>
<dbReference type="AlphaFoldDB" id="A0A485KIH5"/>
<dbReference type="PANTHER" id="PTHR45527:SF11">
    <property type="entry name" value="NONRIBOSOMAL PEPTIDE SYNTHETASE 5"/>
    <property type="match status" value="1"/>
</dbReference>
<dbReference type="FunFam" id="3.40.50.980:FF:000001">
    <property type="entry name" value="Non-ribosomal peptide synthetase"/>
    <property type="match status" value="1"/>
</dbReference>
<dbReference type="Gene3D" id="3.40.50.12780">
    <property type="entry name" value="N-terminal domain of ligase-like"/>
    <property type="match status" value="2"/>
</dbReference>
<dbReference type="Pfam" id="PF00501">
    <property type="entry name" value="AMP-binding"/>
    <property type="match status" value="2"/>
</dbReference>
<evidence type="ECO:0000256" key="2">
    <source>
        <dbReference type="ARBA" id="ARBA00022553"/>
    </source>
</evidence>
<feature type="domain" description="AMP-dependent synthetase/ligase" evidence="5">
    <location>
        <begin position="645"/>
        <end position="978"/>
    </location>
</feature>
<evidence type="ECO:0000256" key="1">
    <source>
        <dbReference type="ARBA" id="ARBA00022450"/>
    </source>
</evidence>
<dbReference type="InterPro" id="IPR045851">
    <property type="entry name" value="AMP-bd_C_sf"/>
</dbReference>
<dbReference type="CDD" id="cd05930">
    <property type="entry name" value="A_NRPS"/>
    <property type="match status" value="1"/>
</dbReference>
<dbReference type="Proteomes" id="UP000332933">
    <property type="component" value="Unassembled WGS sequence"/>
</dbReference>
<comment type="similarity">
    <text evidence="4">Belongs to the NRP synthetase family.</text>
</comment>
<dbReference type="InterPro" id="IPR020845">
    <property type="entry name" value="AMP-binding_CS"/>
</dbReference>
<evidence type="ECO:0000313" key="6">
    <source>
        <dbReference type="EMBL" id="KAF0703748.1"/>
    </source>
</evidence>
<dbReference type="GO" id="GO:0005737">
    <property type="term" value="C:cytoplasm"/>
    <property type="evidence" value="ECO:0007669"/>
    <property type="project" value="TreeGrafter"/>
</dbReference>
<dbReference type="InterPro" id="IPR010071">
    <property type="entry name" value="AA_adenyl_dom"/>
</dbReference>
<reference evidence="7 8" key="1">
    <citation type="submission" date="2019-03" db="EMBL/GenBank/DDBJ databases">
        <authorList>
            <person name="Gaulin E."/>
            <person name="Dumas B."/>
        </authorList>
    </citation>
    <scope>NUCLEOTIDE SEQUENCE [LARGE SCALE GENOMIC DNA]</scope>
    <source>
        <strain evidence="7">CBS 568.67</strain>
    </source>
</reference>
<dbReference type="GO" id="GO:0044550">
    <property type="term" value="P:secondary metabolite biosynthetic process"/>
    <property type="evidence" value="ECO:0007669"/>
    <property type="project" value="TreeGrafter"/>
</dbReference>
<protein>
    <submittedName>
        <fullName evidence="7">Aste57867_7549 protein</fullName>
    </submittedName>
</protein>
<dbReference type="PROSITE" id="PS00455">
    <property type="entry name" value="AMP_BINDING"/>
    <property type="match status" value="1"/>
</dbReference>
<dbReference type="SUPFAM" id="SSF52777">
    <property type="entry name" value="CoA-dependent acyltransferases"/>
    <property type="match status" value="1"/>
</dbReference>
<keyword evidence="3" id="KW-0436">Ligase</keyword>
<evidence type="ECO:0000313" key="8">
    <source>
        <dbReference type="Proteomes" id="UP000332933"/>
    </source>
</evidence>
<evidence type="ECO:0000256" key="3">
    <source>
        <dbReference type="ARBA" id="ARBA00022598"/>
    </source>
</evidence>
<keyword evidence="1" id="KW-0596">Phosphopantetheine</keyword>
<dbReference type="GO" id="GO:0043041">
    <property type="term" value="P:amino acid activation for nonribosomal peptide biosynthetic process"/>
    <property type="evidence" value="ECO:0007669"/>
    <property type="project" value="TreeGrafter"/>
</dbReference>
<dbReference type="Gene3D" id="3.30.300.30">
    <property type="match status" value="1"/>
</dbReference>
<dbReference type="EMBL" id="CAADRA010004122">
    <property type="protein sequence ID" value="VFT84458.1"/>
    <property type="molecule type" value="Genomic_DNA"/>
</dbReference>